<dbReference type="EMBL" id="KZ820249">
    <property type="protein sequence ID" value="PWN48209.1"/>
    <property type="molecule type" value="Genomic_DNA"/>
</dbReference>
<dbReference type="Proteomes" id="UP000245626">
    <property type="component" value="Unassembled WGS sequence"/>
</dbReference>
<protein>
    <submittedName>
        <fullName evidence="1">Uncharacterized protein</fullName>
    </submittedName>
</protein>
<accession>A0ACD0NQX9</accession>
<name>A0ACD0NQX9_9BASI</name>
<evidence type="ECO:0000313" key="1">
    <source>
        <dbReference type="EMBL" id="PWN48209.1"/>
    </source>
</evidence>
<gene>
    <name evidence="1" type="ORF">IE53DRAFT_389609</name>
</gene>
<sequence>MDLLTSIDPTGTSSSSNDPYHPSFFELIAQDQLNQLLKPATRYVLSFLAQRNPRYLLKIFNNFDEFYYALMLAIESHYLRVWGSSFSENFYGLKRRRRPALSTSRGSSAGGHTSVSLAASEALRPKEIRTSLFFLVVLPYLQSKLRELWERNGGGLDELSDQLFDDDQGLGPRARRVEQQPTSRRERVKKKLLAIFKTGYPYIGVLYQLWLLSYNVGYLFDRTPYWRPWLWFMRVDVRRMGGGDGPRRPILPRDPPNPLREPLRTLLVLGRTSPRILFESLKYALPASIFFFKFLEWWYGPENPGVRRTGSGNDPNNPSGSEDSILPPPKILPPHPKGILFRKQQEEGSYVDPKILTRSSPQDDEEEEEEEEEEEKVSWRTERPLIHNSCPLCGQTPINNPAVLESGYVFCYTCVHHHLSKSSRCPVTLLEIVGGTEGVRKVLG</sequence>
<organism evidence="1 2">
    <name type="scientific">Violaceomyces palustris</name>
    <dbReference type="NCBI Taxonomy" id="1673888"/>
    <lineage>
        <taxon>Eukaryota</taxon>
        <taxon>Fungi</taxon>
        <taxon>Dikarya</taxon>
        <taxon>Basidiomycota</taxon>
        <taxon>Ustilaginomycotina</taxon>
        <taxon>Ustilaginomycetes</taxon>
        <taxon>Violaceomycetales</taxon>
        <taxon>Violaceomycetaceae</taxon>
        <taxon>Violaceomyces</taxon>
    </lineage>
</organism>
<proteinExistence type="predicted"/>
<reference evidence="1 2" key="1">
    <citation type="journal article" date="2018" name="Mol. Biol. Evol.">
        <title>Broad Genomic Sampling Reveals a Smut Pathogenic Ancestry of the Fungal Clade Ustilaginomycotina.</title>
        <authorList>
            <person name="Kijpornyongpan T."/>
            <person name="Mondo S.J."/>
            <person name="Barry K."/>
            <person name="Sandor L."/>
            <person name="Lee J."/>
            <person name="Lipzen A."/>
            <person name="Pangilinan J."/>
            <person name="LaButti K."/>
            <person name="Hainaut M."/>
            <person name="Henrissat B."/>
            <person name="Grigoriev I.V."/>
            <person name="Spatafora J.W."/>
            <person name="Aime M.C."/>
        </authorList>
    </citation>
    <scope>NUCLEOTIDE SEQUENCE [LARGE SCALE GENOMIC DNA]</scope>
    <source>
        <strain evidence="1 2">SA 807</strain>
    </source>
</reference>
<keyword evidence="2" id="KW-1185">Reference proteome</keyword>
<evidence type="ECO:0000313" key="2">
    <source>
        <dbReference type="Proteomes" id="UP000245626"/>
    </source>
</evidence>